<evidence type="ECO:0000313" key="1">
    <source>
        <dbReference type="EMBL" id="ADK99499.1"/>
    </source>
</evidence>
<organism evidence="1 2">
    <name type="scientific">Brevundimonas subvibrioides (strain ATCC 15264 / DSM 4735 / LMG 14903 / NBRC 16000 / CB 81)</name>
    <name type="common">Caulobacter subvibrioides</name>
    <dbReference type="NCBI Taxonomy" id="633149"/>
    <lineage>
        <taxon>Bacteria</taxon>
        <taxon>Pseudomonadati</taxon>
        <taxon>Pseudomonadota</taxon>
        <taxon>Alphaproteobacteria</taxon>
        <taxon>Caulobacterales</taxon>
        <taxon>Caulobacteraceae</taxon>
        <taxon>Brevundimonas</taxon>
    </lineage>
</organism>
<accession>D9QIX5</accession>
<dbReference type="KEGG" id="bsb:Bresu_0185"/>
<name>D9QIX5_BRESC</name>
<dbReference type="HOGENOM" id="CLU_1692142_0_0_5"/>
<dbReference type="InParanoid" id="D9QIX5"/>
<sequence length="155" mass="16321">MEPVSMLVASMLLGGMVEAPDGCAPHPHYDGELCPCTREATFYGPWTPGSPWPHGAPGGGYGPPIYIPAGPDIHVRSPGARVYGRPIEVAGPVVYISGPPVYVEAPPIRVAPAQIYVQRPEVHVNPSQILVEPPQVHFSDCTDGTVCTPVTPGGH</sequence>
<proteinExistence type="predicted"/>
<evidence type="ECO:0000313" key="2">
    <source>
        <dbReference type="Proteomes" id="UP000002696"/>
    </source>
</evidence>
<dbReference type="Proteomes" id="UP000002696">
    <property type="component" value="Chromosome"/>
</dbReference>
<reference evidence="2" key="1">
    <citation type="journal article" date="2011" name="J. Bacteriol.">
        <title>Genome sequences of eight morphologically diverse alphaproteobacteria.</title>
        <authorList>
            <consortium name="US DOE Joint Genome Institute"/>
            <person name="Brown P.J."/>
            <person name="Kysela D.T."/>
            <person name="Buechlein A."/>
            <person name="Hemmerich C."/>
            <person name="Brun Y.V."/>
        </authorList>
    </citation>
    <scope>NUCLEOTIDE SEQUENCE [LARGE SCALE GENOMIC DNA]</scope>
    <source>
        <strain evidence="2">ATCC 15264 / DSM 4735 / LMG 14903 / NBRC 16000 / CB 81</strain>
    </source>
</reference>
<dbReference type="EMBL" id="CP002102">
    <property type="protein sequence ID" value="ADK99499.1"/>
    <property type="molecule type" value="Genomic_DNA"/>
</dbReference>
<protein>
    <submittedName>
        <fullName evidence="1">Uncharacterized protein</fullName>
    </submittedName>
</protein>
<gene>
    <name evidence="1" type="ordered locus">Bresu_0185</name>
</gene>
<dbReference type="AlphaFoldDB" id="D9QIX5"/>
<keyword evidence="2" id="KW-1185">Reference proteome</keyword>